<protein>
    <recommendedName>
        <fullName evidence="1">HNH nuclease domain-containing protein</fullName>
    </recommendedName>
</protein>
<dbReference type="KEGG" id="ful:C4N20_12340"/>
<sequence>MAINKICNRCRTKYPVGMQCPNGCYVKAKKESNKFYDKYQRKNKDIYHSKQWELIRKECLSNYDNLCLYTLFKYGKAVPATMIHHIIEINTDHSKAYDIENLIPLSDEAHREVHHRYNIEDIKEVQQELKKFKRLYIEKYLEG</sequence>
<dbReference type="InterPro" id="IPR003615">
    <property type="entry name" value="HNH_nuc"/>
</dbReference>
<dbReference type="SMART" id="SM00507">
    <property type="entry name" value="HNHc"/>
    <property type="match status" value="1"/>
</dbReference>
<dbReference type="GeneID" id="78455605"/>
<accession>A0AAX2JA55</accession>
<dbReference type="RefSeq" id="WP_005976808.1">
    <property type="nucleotide sequence ID" value="NZ_CABKNW010000001.1"/>
</dbReference>
<dbReference type="AlphaFoldDB" id="A0AAX2JA55"/>
<feature type="domain" description="HNH nuclease" evidence="1">
    <location>
        <begin position="54"/>
        <end position="111"/>
    </location>
</feature>
<name>A0AAX2JA55_9FUSO</name>
<dbReference type="Proteomes" id="UP000249008">
    <property type="component" value="Chromosome 1"/>
</dbReference>
<organism evidence="2 3">
    <name type="scientific">Fusobacterium ulcerans</name>
    <dbReference type="NCBI Taxonomy" id="861"/>
    <lineage>
        <taxon>Bacteria</taxon>
        <taxon>Fusobacteriati</taxon>
        <taxon>Fusobacteriota</taxon>
        <taxon>Fusobacteriia</taxon>
        <taxon>Fusobacteriales</taxon>
        <taxon>Fusobacteriaceae</taxon>
        <taxon>Fusobacterium</taxon>
    </lineage>
</organism>
<evidence type="ECO:0000259" key="1">
    <source>
        <dbReference type="SMART" id="SM00507"/>
    </source>
</evidence>
<gene>
    <name evidence="2" type="ORF">NCTC12112_01034</name>
</gene>
<reference evidence="2 3" key="1">
    <citation type="submission" date="2018-06" db="EMBL/GenBank/DDBJ databases">
        <authorList>
            <consortium name="Pathogen Informatics"/>
            <person name="Doyle S."/>
        </authorList>
    </citation>
    <scope>NUCLEOTIDE SEQUENCE [LARGE SCALE GENOMIC DNA]</scope>
    <source>
        <strain evidence="2 3">NCTC12112</strain>
    </source>
</reference>
<evidence type="ECO:0000313" key="2">
    <source>
        <dbReference type="EMBL" id="SQJ00983.1"/>
    </source>
</evidence>
<dbReference type="EMBL" id="LS483487">
    <property type="protein sequence ID" value="SQJ00983.1"/>
    <property type="molecule type" value="Genomic_DNA"/>
</dbReference>
<proteinExistence type="predicted"/>
<evidence type="ECO:0000313" key="3">
    <source>
        <dbReference type="Proteomes" id="UP000249008"/>
    </source>
</evidence>